<sequence length="474" mass="54172">MSSYIHHDFLLSGETAKRLYHRYAAALPIIDYHNHLDAKEIDENRHYDNIAQAWLSCDHYLWRALRSNGVDEHFITGNASDYQKFQKWCETMPYLIGNPLYHWCHLELKKYFGLDLLINPENCDAIWQHCNQKLSQDSHQFQSLLESSQVETLCTTDDPLSDLTYHRKLAASAFSVQVLPTFRADGLIEIENHRQFQKTLTTLSAVTNMDVIDFADYSRAINARVDYFAHHGCKLSDLGLKVVEFAHYQPEVLDRVIAKVRDGEELEREEIAQFKTAVFEVLGKAYHKHGWSMQIHIGVLTNVNRRRLDELGGGTGFSVISDNAIAENLSGLLSLLDQGRQLPQTILYSLNPKDNPVLGSIIGAFQDSDTHPGKIQLGSAWWFNDHKAGMERQLQDLANLGALGRFVGMLTDSRSILSLSRHDYFRRILCNLLGQWVDDGQLPNDEPLLKQSVENICYYNAKQFFNFHSSLDLG</sequence>
<evidence type="ECO:0000313" key="8">
    <source>
        <dbReference type="EMBL" id="KII80962.1"/>
    </source>
</evidence>
<comment type="catalytic activity">
    <reaction evidence="7">
        <text>aldehydo-D-galacturonate = keto-D-tagaturonate</text>
        <dbReference type="Rhea" id="RHEA:27702"/>
        <dbReference type="ChEBI" id="CHEBI:12952"/>
        <dbReference type="ChEBI" id="CHEBI:17886"/>
    </reaction>
</comment>
<dbReference type="STRING" id="1461322.OJ16_06670"/>
<accession>A0A0C2P3E5</accession>
<evidence type="ECO:0000313" key="9">
    <source>
        <dbReference type="Proteomes" id="UP000031672"/>
    </source>
</evidence>
<evidence type="ECO:0000256" key="3">
    <source>
        <dbReference type="ARBA" id="ARBA00008397"/>
    </source>
</evidence>
<organism evidence="8 9">
    <name type="scientific">Vibrio renipiscarius</name>
    <dbReference type="NCBI Taxonomy" id="1461322"/>
    <lineage>
        <taxon>Bacteria</taxon>
        <taxon>Pseudomonadati</taxon>
        <taxon>Pseudomonadota</taxon>
        <taxon>Gammaproteobacteria</taxon>
        <taxon>Vibrionales</taxon>
        <taxon>Vibrionaceae</taxon>
        <taxon>Vibrio</taxon>
    </lineage>
</organism>
<evidence type="ECO:0000256" key="5">
    <source>
        <dbReference type="ARBA" id="ARBA00020555"/>
    </source>
</evidence>
<dbReference type="EC" id="5.3.1.12" evidence="4 7"/>
<keyword evidence="9" id="KW-1185">Reference proteome</keyword>
<dbReference type="PANTHER" id="PTHR30068:SF4">
    <property type="entry name" value="URONATE ISOMERASE"/>
    <property type="match status" value="1"/>
</dbReference>
<dbReference type="Gene3D" id="1.10.2020.10">
    <property type="entry name" value="uronate isomerase, domain 2, chain A"/>
    <property type="match status" value="1"/>
</dbReference>
<protein>
    <recommendedName>
        <fullName evidence="5 7">Uronate isomerase</fullName>
        <ecNumber evidence="4 7">5.3.1.12</ecNumber>
    </recommendedName>
    <alternativeName>
        <fullName evidence="7">Glucuronate isomerase</fullName>
    </alternativeName>
    <alternativeName>
        <fullName evidence="7">Uronic isomerase</fullName>
    </alternativeName>
</protein>
<evidence type="ECO:0000256" key="1">
    <source>
        <dbReference type="ARBA" id="ARBA00001165"/>
    </source>
</evidence>
<dbReference type="GO" id="GO:0042840">
    <property type="term" value="P:D-glucuronate catabolic process"/>
    <property type="evidence" value="ECO:0007669"/>
    <property type="project" value="TreeGrafter"/>
</dbReference>
<comment type="catalytic activity">
    <reaction evidence="1 7">
        <text>D-glucuronate = D-fructuronate</text>
        <dbReference type="Rhea" id="RHEA:13049"/>
        <dbReference type="ChEBI" id="CHEBI:58720"/>
        <dbReference type="ChEBI" id="CHEBI:59863"/>
        <dbReference type="EC" id="5.3.1.12"/>
    </reaction>
</comment>
<dbReference type="HAMAP" id="MF_00675">
    <property type="entry name" value="UxaC"/>
    <property type="match status" value="1"/>
</dbReference>
<dbReference type="UniPathway" id="UPA00246"/>
<comment type="caution">
    <text evidence="8">The sequence shown here is derived from an EMBL/GenBank/DDBJ whole genome shotgun (WGS) entry which is preliminary data.</text>
</comment>
<dbReference type="InterPro" id="IPR032466">
    <property type="entry name" value="Metal_Hydrolase"/>
</dbReference>
<dbReference type="PANTHER" id="PTHR30068">
    <property type="entry name" value="URONATE ISOMERASE"/>
    <property type="match status" value="1"/>
</dbReference>
<dbReference type="GO" id="GO:0019698">
    <property type="term" value="P:D-galacturonate catabolic process"/>
    <property type="evidence" value="ECO:0007669"/>
    <property type="project" value="TreeGrafter"/>
</dbReference>
<dbReference type="GO" id="GO:0008880">
    <property type="term" value="F:glucuronate isomerase activity"/>
    <property type="evidence" value="ECO:0007669"/>
    <property type="project" value="UniProtKB-UniRule"/>
</dbReference>
<gene>
    <name evidence="7" type="primary">uxaC</name>
    <name evidence="8" type="ORF">OJ16_06670</name>
</gene>
<dbReference type="EMBL" id="JTKH01000006">
    <property type="protein sequence ID" value="KII80962.1"/>
    <property type="molecule type" value="Genomic_DNA"/>
</dbReference>
<dbReference type="OrthoDB" id="9766564at2"/>
<dbReference type="Gene3D" id="3.20.20.140">
    <property type="entry name" value="Metal-dependent hydrolases"/>
    <property type="match status" value="1"/>
</dbReference>
<evidence type="ECO:0000256" key="2">
    <source>
        <dbReference type="ARBA" id="ARBA00004892"/>
    </source>
</evidence>
<evidence type="ECO:0000256" key="6">
    <source>
        <dbReference type="ARBA" id="ARBA00023235"/>
    </source>
</evidence>
<reference evidence="8 9" key="1">
    <citation type="submission" date="2014-11" db="EMBL/GenBank/DDBJ databases">
        <title>Draft Genome Sequence of Vibrio piscirenalis strains CECT 8603T and CECT 8604, two marine Gammaproteobacterium isolated from cultured gilthead sea bream (Sparus aurata).</title>
        <authorList>
            <person name="Arahal D.R."/>
            <person name="Rodrigo-Torres L."/>
            <person name="Lucena T."/>
            <person name="Pujalte M.J."/>
        </authorList>
    </citation>
    <scope>NUCLEOTIDE SEQUENCE [LARGE SCALE GENOMIC DNA]</scope>
    <source>
        <strain evidence="8 9">DCR 1-4-2</strain>
    </source>
</reference>
<evidence type="ECO:0000256" key="4">
    <source>
        <dbReference type="ARBA" id="ARBA00012546"/>
    </source>
</evidence>
<keyword evidence="6 7" id="KW-0413">Isomerase</keyword>
<dbReference type="SUPFAM" id="SSF51556">
    <property type="entry name" value="Metallo-dependent hydrolases"/>
    <property type="match status" value="1"/>
</dbReference>
<dbReference type="AlphaFoldDB" id="A0A0C2P3E5"/>
<comment type="similarity">
    <text evidence="3 7">Belongs to the metallo-dependent hydrolases superfamily. Uronate isomerase family.</text>
</comment>
<dbReference type="Pfam" id="PF02614">
    <property type="entry name" value="UxaC"/>
    <property type="match status" value="1"/>
</dbReference>
<dbReference type="InterPro" id="IPR003766">
    <property type="entry name" value="Uronate_isomerase"/>
</dbReference>
<dbReference type="RefSeq" id="WP_040988595.1">
    <property type="nucleotide sequence ID" value="NZ_JTKH01000006.1"/>
</dbReference>
<comment type="pathway">
    <text evidence="2 7">Carbohydrate metabolism; pentose and glucuronate interconversion.</text>
</comment>
<accession>A0A0C2JMU0</accession>
<dbReference type="NCBIfam" id="NF002794">
    <property type="entry name" value="PRK02925.1"/>
    <property type="match status" value="1"/>
</dbReference>
<evidence type="ECO:0000256" key="7">
    <source>
        <dbReference type="HAMAP-Rule" id="MF_00675"/>
    </source>
</evidence>
<name>A0A0C2P3E5_9VIBR</name>
<dbReference type="Proteomes" id="UP000031672">
    <property type="component" value="Unassembled WGS sequence"/>
</dbReference>
<proteinExistence type="inferred from homology"/>